<dbReference type="EMBL" id="BT122393">
    <property type="protein sequence ID" value="ADE75776.1"/>
    <property type="molecule type" value="mRNA"/>
</dbReference>
<dbReference type="FunFam" id="3.30.730.10:FF:000001">
    <property type="entry name" value="Ethylene-responsive transcription factor 2"/>
    <property type="match status" value="1"/>
</dbReference>
<keyword evidence="3" id="KW-0238">DNA-binding</keyword>
<proteinExistence type="evidence at transcript level"/>
<dbReference type="InterPro" id="IPR036955">
    <property type="entry name" value="AP2/ERF_dom_sf"/>
</dbReference>
<evidence type="ECO:0000256" key="4">
    <source>
        <dbReference type="ARBA" id="ARBA00023159"/>
    </source>
</evidence>
<evidence type="ECO:0000259" key="9">
    <source>
        <dbReference type="PROSITE" id="PS51032"/>
    </source>
</evidence>
<dbReference type="InterPro" id="IPR001471">
    <property type="entry name" value="AP2/ERF_dom"/>
</dbReference>
<reference evidence="10" key="1">
    <citation type="submission" date="2010-04" db="EMBL/GenBank/DDBJ databases">
        <authorList>
            <person name="Reid K.E."/>
            <person name="Liao N."/>
            <person name="Chan S."/>
            <person name="Docking R."/>
            <person name="Taylor G."/>
            <person name="Moore R."/>
            <person name="Mayo M."/>
            <person name="Munro S."/>
            <person name="King J."/>
            <person name="Yanchuk A."/>
            <person name="Holt R."/>
            <person name="Jones S."/>
            <person name="Marra M."/>
            <person name="Ritland C.E."/>
            <person name="Ritland K."/>
            <person name="Bohlmann J."/>
        </authorList>
    </citation>
    <scope>NUCLEOTIDE SEQUENCE</scope>
    <source>
        <tissue evidence="10">Buds collected with no treatment. Collection October 2007</tissue>
    </source>
</reference>
<dbReference type="Gene3D" id="3.30.730.10">
    <property type="entry name" value="AP2/ERF domain"/>
    <property type="match status" value="1"/>
</dbReference>
<dbReference type="GO" id="GO:0005634">
    <property type="term" value="C:nucleus"/>
    <property type="evidence" value="ECO:0007669"/>
    <property type="project" value="UniProtKB-SubCell"/>
</dbReference>
<dbReference type="SUPFAM" id="SSF54171">
    <property type="entry name" value="DNA-binding domain"/>
    <property type="match status" value="1"/>
</dbReference>
<dbReference type="InterPro" id="IPR016177">
    <property type="entry name" value="DNA-bd_dom_sf"/>
</dbReference>
<feature type="region of interest" description="Disordered" evidence="8">
    <location>
        <begin position="145"/>
        <end position="189"/>
    </location>
</feature>
<name>D5A8A7_PICSI</name>
<dbReference type="CDD" id="cd00018">
    <property type="entry name" value="AP2"/>
    <property type="match status" value="1"/>
</dbReference>
<organism evidence="10">
    <name type="scientific">Picea sitchensis</name>
    <name type="common">Sitka spruce</name>
    <name type="synonym">Pinus sitchensis</name>
    <dbReference type="NCBI Taxonomy" id="3332"/>
    <lineage>
        <taxon>Eukaryota</taxon>
        <taxon>Viridiplantae</taxon>
        <taxon>Streptophyta</taxon>
        <taxon>Embryophyta</taxon>
        <taxon>Tracheophyta</taxon>
        <taxon>Spermatophyta</taxon>
        <taxon>Pinopsida</taxon>
        <taxon>Pinidae</taxon>
        <taxon>Conifers I</taxon>
        <taxon>Pinales</taxon>
        <taxon>Pinaceae</taxon>
        <taxon>Picea</taxon>
    </lineage>
</organism>
<keyword evidence="6" id="KW-0539">Nucleus</keyword>
<keyword evidence="2" id="KW-0805">Transcription regulation</keyword>
<dbReference type="PANTHER" id="PTHR31985">
    <property type="entry name" value="ETHYLENE-RESPONSIVE TRANSCRIPTION FACTOR ERF042-RELATED"/>
    <property type="match status" value="1"/>
</dbReference>
<comment type="subcellular location">
    <subcellularLocation>
        <location evidence="1">Nucleus</location>
    </subcellularLocation>
</comment>
<feature type="compositionally biased region" description="Acidic residues" evidence="8">
    <location>
        <begin position="178"/>
        <end position="189"/>
    </location>
</feature>
<dbReference type="GO" id="GO:0003677">
    <property type="term" value="F:DNA binding"/>
    <property type="evidence" value="ECO:0007669"/>
    <property type="project" value="UniProtKB-KW"/>
</dbReference>
<comment type="similarity">
    <text evidence="7">Belongs to the AP2/ERF transcription factor family. ERF subfamily.</text>
</comment>
<evidence type="ECO:0000256" key="3">
    <source>
        <dbReference type="ARBA" id="ARBA00023125"/>
    </source>
</evidence>
<sequence>MKKEVDQAIMVSRSREAEAEELRSRRFRGVRRRTWGKWVAEIRMLRCRSRVWLGSYRTAEQAARAYDAASFCLRGPAAFLNFPESPPAEFLPYPLRPLHDIHLSPQQIRTIAANYATMTPSSTSISTSTLGLPPQQSNLMDNSALEEAGGEGSASVTTHVDSTKSAPRNMIFPNLNDTLDEDSEDSSER</sequence>
<feature type="compositionally biased region" description="Polar residues" evidence="8">
    <location>
        <begin position="154"/>
        <end position="166"/>
    </location>
</feature>
<dbReference type="SMART" id="SM00380">
    <property type="entry name" value="AP2"/>
    <property type="match status" value="1"/>
</dbReference>
<evidence type="ECO:0000256" key="8">
    <source>
        <dbReference type="SAM" id="MobiDB-lite"/>
    </source>
</evidence>
<evidence type="ECO:0000256" key="2">
    <source>
        <dbReference type="ARBA" id="ARBA00023015"/>
    </source>
</evidence>
<dbReference type="PRINTS" id="PR00367">
    <property type="entry name" value="ETHRSPELEMNT"/>
</dbReference>
<dbReference type="PROSITE" id="PS51032">
    <property type="entry name" value="AP2_ERF"/>
    <property type="match status" value="1"/>
</dbReference>
<dbReference type="GO" id="GO:0003700">
    <property type="term" value="F:DNA-binding transcription factor activity"/>
    <property type="evidence" value="ECO:0007669"/>
    <property type="project" value="InterPro"/>
</dbReference>
<accession>D5A8A7</accession>
<evidence type="ECO:0000313" key="10">
    <source>
        <dbReference type="EMBL" id="ADE75776.1"/>
    </source>
</evidence>
<dbReference type="Pfam" id="PF00847">
    <property type="entry name" value="AP2"/>
    <property type="match status" value="1"/>
</dbReference>
<evidence type="ECO:0000256" key="7">
    <source>
        <dbReference type="ARBA" id="ARBA00024343"/>
    </source>
</evidence>
<evidence type="ECO:0000256" key="6">
    <source>
        <dbReference type="ARBA" id="ARBA00023242"/>
    </source>
</evidence>
<protein>
    <recommendedName>
        <fullName evidence="9">AP2/ERF domain-containing protein</fullName>
    </recommendedName>
</protein>
<keyword evidence="4" id="KW-0010">Activator</keyword>
<evidence type="ECO:0000256" key="5">
    <source>
        <dbReference type="ARBA" id="ARBA00023163"/>
    </source>
</evidence>
<feature type="domain" description="AP2/ERF" evidence="9">
    <location>
        <begin position="26"/>
        <end position="83"/>
    </location>
</feature>
<dbReference type="InterPro" id="IPR051032">
    <property type="entry name" value="AP2/ERF_TF_ERF_subfamily"/>
</dbReference>
<evidence type="ECO:0000256" key="1">
    <source>
        <dbReference type="ARBA" id="ARBA00004123"/>
    </source>
</evidence>
<dbReference type="AlphaFoldDB" id="D5A8A7"/>
<dbReference type="PANTHER" id="PTHR31985:SF312">
    <property type="entry name" value="AP2_ERF DOMAIN-CONTAINING PROTEIN"/>
    <property type="match status" value="1"/>
</dbReference>
<keyword evidence="5" id="KW-0804">Transcription</keyword>